<feature type="domain" description="Ricin B lectin" evidence="2">
    <location>
        <begin position="126"/>
        <end position="218"/>
    </location>
</feature>
<dbReference type="Proteomes" id="UP000722791">
    <property type="component" value="Unassembled WGS sequence"/>
</dbReference>
<evidence type="ECO:0000256" key="1">
    <source>
        <dbReference type="SAM" id="SignalP"/>
    </source>
</evidence>
<evidence type="ECO:0000313" key="5">
    <source>
        <dbReference type="Proteomes" id="UP000747110"/>
    </source>
</evidence>
<dbReference type="OrthoDB" id="6770063at2759"/>
<keyword evidence="1" id="KW-0732">Signal</keyword>
<dbReference type="Pfam" id="PF14200">
    <property type="entry name" value="RicinB_lectin_2"/>
    <property type="match status" value="1"/>
</dbReference>
<dbReference type="AlphaFoldDB" id="A0A8J4FNZ3"/>
<evidence type="ECO:0000259" key="2">
    <source>
        <dbReference type="Pfam" id="PF14200"/>
    </source>
</evidence>
<name>A0A8J4FNZ3_9CHLO</name>
<dbReference type="PROSITE" id="PS50231">
    <property type="entry name" value="RICIN_B_LECTIN"/>
    <property type="match status" value="2"/>
</dbReference>
<dbReference type="Proteomes" id="UP000747110">
    <property type="component" value="Unassembled WGS sequence"/>
</dbReference>
<comment type="caution">
    <text evidence="3">The sequence shown here is derived from an EMBL/GenBank/DDBJ whole genome shotgun (WGS) entry which is preliminary data.</text>
</comment>
<dbReference type="SUPFAM" id="SSF50370">
    <property type="entry name" value="Ricin B-like lectins"/>
    <property type="match status" value="2"/>
</dbReference>
<dbReference type="EMBL" id="BNCP01000028">
    <property type="protein sequence ID" value="GIL84163.1"/>
    <property type="molecule type" value="Genomic_DNA"/>
</dbReference>
<dbReference type="InterPro" id="IPR000772">
    <property type="entry name" value="Ricin_B_lectin"/>
</dbReference>
<feature type="chain" id="PRO_5036433611" description="Ricin B lectin domain-containing protein" evidence="1">
    <location>
        <begin position="34"/>
        <end position="562"/>
    </location>
</feature>
<sequence>MVFAFIMTLGRNIGSSNRWRLLVLALAAFGVSAHVDYGGGDYHYYWDYDFPPYPPFAPYLPVRPNYPGGPPMPPSIPPRPPSPPPLLEYQTIHTSMATDMCVSVGAPLFGRNIRLIQMPCDAKDASQSFVFYHVGGGYYRIMPSIRKQKFCWTASDTAPDDRARVFLERCSDGGNATQEFFINPIPQSTGWEIKPRTDLRLCLDVTSASEAAGAVLQLSLCLGQLYTYEQRFELPNFNPARLVQPQKVVTSTGAKCITLPTGGGNNLFEQYDCDADTQRINSFIFLSTGGGFYRIVTTSDMRKCWTVGGPDPSANRIRLTLEDCINTASNQQFMLVAQEGGWILKTKYNLDRCVDVQWASHSDGAPIWIYFCNLTPAQRFLLPGFEPVLQQFVFASNSSSRTSCVDYAPQKPVKDLDNVHRLFFNNLEAYLLQTGPCNSSAGSQTFFLIRASGKLSGPYYRILSGSDFRKCWSVPVEVGNPRQMNSTSGYTGLSPVALVECNESDIAQEFVLLQDYVAATGWVLYSRLLPGKCLANTRGLTAFENCKAGKPSQALRLPGFNP</sequence>
<accession>A0A8J4FNZ3</accession>
<dbReference type="CDD" id="cd00161">
    <property type="entry name" value="beta-trefoil_Ricin-like"/>
    <property type="match status" value="1"/>
</dbReference>
<proteinExistence type="predicted"/>
<dbReference type="InterPro" id="IPR035992">
    <property type="entry name" value="Ricin_B-like_lectins"/>
</dbReference>
<reference evidence="3" key="1">
    <citation type="journal article" date="2021" name="Proc. Natl. Acad. Sci. U.S.A.">
        <title>Three genomes in the algal genus Volvox reveal the fate of a haploid sex-determining region after a transition to homothallism.</title>
        <authorList>
            <person name="Yamamoto K."/>
            <person name="Hamaji T."/>
            <person name="Kawai-Toyooka H."/>
            <person name="Matsuzaki R."/>
            <person name="Takahashi F."/>
            <person name="Nishimura Y."/>
            <person name="Kawachi M."/>
            <person name="Noguchi H."/>
            <person name="Minakuchi Y."/>
            <person name="Umen J.G."/>
            <person name="Toyoda A."/>
            <person name="Nozaki H."/>
        </authorList>
    </citation>
    <scope>NUCLEOTIDE SEQUENCE</scope>
    <source>
        <strain evidence="4">NIES-3785</strain>
        <strain evidence="3">NIES-3786</strain>
    </source>
</reference>
<gene>
    <name evidence="3" type="ORF">Vretifemale_12854</name>
    <name evidence="4" type="ORF">Vretimale_11141</name>
</gene>
<evidence type="ECO:0000313" key="3">
    <source>
        <dbReference type="EMBL" id="GIL84163.1"/>
    </source>
</evidence>
<dbReference type="EMBL" id="BNCQ01000022">
    <property type="protein sequence ID" value="GIM06887.1"/>
    <property type="molecule type" value="Genomic_DNA"/>
</dbReference>
<feature type="signal peptide" evidence="1">
    <location>
        <begin position="1"/>
        <end position="33"/>
    </location>
</feature>
<organism evidence="3 5">
    <name type="scientific">Volvox reticuliferus</name>
    <dbReference type="NCBI Taxonomy" id="1737510"/>
    <lineage>
        <taxon>Eukaryota</taxon>
        <taxon>Viridiplantae</taxon>
        <taxon>Chlorophyta</taxon>
        <taxon>core chlorophytes</taxon>
        <taxon>Chlorophyceae</taxon>
        <taxon>CS clade</taxon>
        <taxon>Chlamydomonadales</taxon>
        <taxon>Volvocaceae</taxon>
        <taxon>Volvox</taxon>
    </lineage>
</organism>
<dbReference type="Gene3D" id="2.80.10.50">
    <property type="match status" value="2"/>
</dbReference>
<protein>
    <recommendedName>
        <fullName evidence="2">Ricin B lectin domain-containing protein</fullName>
    </recommendedName>
</protein>
<keyword evidence="5" id="KW-1185">Reference proteome</keyword>
<evidence type="ECO:0000313" key="4">
    <source>
        <dbReference type="EMBL" id="GIM06887.1"/>
    </source>
</evidence>